<proteinExistence type="predicted"/>
<dbReference type="Proteomes" id="UP000276133">
    <property type="component" value="Unassembled WGS sequence"/>
</dbReference>
<dbReference type="EMBL" id="REGN01004108">
    <property type="protein sequence ID" value="RNA19066.1"/>
    <property type="molecule type" value="Genomic_DNA"/>
</dbReference>
<accession>A0A3M7R694</accession>
<reference evidence="1 2" key="1">
    <citation type="journal article" date="2018" name="Sci. Rep.">
        <title>Genomic signatures of local adaptation to the degree of environmental predictability in rotifers.</title>
        <authorList>
            <person name="Franch-Gras L."/>
            <person name="Hahn C."/>
            <person name="Garcia-Roger E.M."/>
            <person name="Carmona M.J."/>
            <person name="Serra M."/>
            <person name="Gomez A."/>
        </authorList>
    </citation>
    <scope>NUCLEOTIDE SEQUENCE [LARGE SCALE GENOMIC DNA]</scope>
    <source>
        <strain evidence="1">HYR1</strain>
    </source>
</reference>
<dbReference type="AlphaFoldDB" id="A0A3M7R694"/>
<evidence type="ECO:0000313" key="2">
    <source>
        <dbReference type="Proteomes" id="UP000276133"/>
    </source>
</evidence>
<keyword evidence="2" id="KW-1185">Reference proteome</keyword>
<organism evidence="1 2">
    <name type="scientific">Brachionus plicatilis</name>
    <name type="common">Marine rotifer</name>
    <name type="synonym">Brachionus muelleri</name>
    <dbReference type="NCBI Taxonomy" id="10195"/>
    <lineage>
        <taxon>Eukaryota</taxon>
        <taxon>Metazoa</taxon>
        <taxon>Spiralia</taxon>
        <taxon>Gnathifera</taxon>
        <taxon>Rotifera</taxon>
        <taxon>Eurotatoria</taxon>
        <taxon>Monogononta</taxon>
        <taxon>Pseudotrocha</taxon>
        <taxon>Ploima</taxon>
        <taxon>Brachionidae</taxon>
        <taxon>Brachionus</taxon>
    </lineage>
</organism>
<sequence>MCLLCICVRANFGLNLIFLSEYSKVEIENRGHRAQIVIMCFDILRWDDQNYLSFDDNQSLIVYDEIFNGVFRAKNYAGLVGLVASKIQSLSSQCMSMMV</sequence>
<gene>
    <name evidence="1" type="ORF">BpHYR1_025890</name>
</gene>
<comment type="caution">
    <text evidence="1">The sequence shown here is derived from an EMBL/GenBank/DDBJ whole genome shotgun (WGS) entry which is preliminary data.</text>
</comment>
<name>A0A3M7R694_BRAPC</name>
<evidence type="ECO:0000313" key="1">
    <source>
        <dbReference type="EMBL" id="RNA19066.1"/>
    </source>
</evidence>
<protein>
    <submittedName>
        <fullName evidence="1">Uncharacterized protein</fullName>
    </submittedName>
</protein>